<dbReference type="Proteomes" id="UP001221757">
    <property type="component" value="Unassembled WGS sequence"/>
</dbReference>
<feature type="coiled-coil region" evidence="1">
    <location>
        <begin position="78"/>
        <end position="155"/>
    </location>
</feature>
<evidence type="ECO:0000313" key="3">
    <source>
        <dbReference type="Proteomes" id="UP001221757"/>
    </source>
</evidence>
<dbReference type="AlphaFoldDB" id="A0AAD7CT44"/>
<keyword evidence="3" id="KW-1185">Reference proteome</keyword>
<reference evidence="2" key="1">
    <citation type="submission" date="2023-03" db="EMBL/GenBank/DDBJ databases">
        <title>Massive genome expansion in bonnet fungi (Mycena s.s.) driven by repeated elements and novel gene families across ecological guilds.</title>
        <authorList>
            <consortium name="Lawrence Berkeley National Laboratory"/>
            <person name="Harder C.B."/>
            <person name="Miyauchi S."/>
            <person name="Viragh M."/>
            <person name="Kuo A."/>
            <person name="Thoen E."/>
            <person name="Andreopoulos B."/>
            <person name="Lu D."/>
            <person name="Skrede I."/>
            <person name="Drula E."/>
            <person name="Henrissat B."/>
            <person name="Morin E."/>
            <person name="Kohler A."/>
            <person name="Barry K."/>
            <person name="LaButti K."/>
            <person name="Morin E."/>
            <person name="Salamov A."/>
            <person name="Lipzen A."/>
            <person name="Mereny Z."/>
            <person name="Hegedus B."/>
            <person name="Baldrian P."/>
            <person name="Stursova M."/>
            <person name="Weitz H."/>
            <person name="Taylor A."/>
            <person name="Grigoriev I.V."/>
            <person name="Nagy L.G."/>
            <person name="Martin F."/>
            <person name="Kauserud H."/>
        </authorList>
    </citation>
    <scope>NUCLEOTIDE SEQUENCE</scope>
    <source>
        <strain evidence="2">CBHHK067</strain>
    </source>
</reference>
<feature type="coiled-coil region" evidence="1">
    <location>
        <begin position="212"/>
        <end position="267"/>
    </location>
</feature>
<comment type="caution">
    <text evidence="2">The sequence shown here is derived from an EMBL/GenBank/DDBJ whole genome shotgun (WGS) entry which is preliminary data.</text>
</comment>
<protein>
    <submittedName>
        <fullName evidence="2">Uncharacterized protein</fullName>
    </submittedName>
</protein>
<proteinExistence type="predicted"/>
<evidence type="ECO:0000256" key="1">
    <source>
        <dbReference type="SAM" id="Coils"/>
    </source>
</evidence>
<accession>A0AAD7CT44</accession>
<organism evidence="2 3">
    <name type="scientific">Mycena rosella</name>
    <name type="common">Pink bonnet</name>
    <name type="synonym">Agaricus rosellus</name>
    <dbReference type="NCBI Taxonomy" id="1033263"/>
    <lineage>
        <taxon>Eukaryota</taxon>
        <taxon>Fungi</taxon>
        <taxon>Dikarya</taxon>
        <taxon>Basidiomycota</taxon>
        <taxon>Agaricomycotina</taxon>
        <taxon>Agaricomycetes</taxon>
        <taxon>Agaricomycetidae</taxon>
        <taxon>Agaricales</taxon>
        <taxon>Marasmiineae</taxon>
        <taxon>Mycenaceae</taxon>
        <taxon>Mycena</taxon>
    </lineage>
</organism>
<name>A0AAD7CT44_MYCRO</name>
<gene>
    <name evidence="2" type="ORF">B0H17DRAFT_1144582</name>
</gene>
<evidence type="ECO:0000313" key="2">
    <source>
        <dbReference type="EMBL" id="KAJ7661704.1"/>
    </source>
</evidence>
<keyword evidence="1" id="KW-0175">Coiled coil</keyword>
<sequence>MPKARSVKKRPHNKRSPAQILNFARNHAHKPYVPLTTSAASTSANRALASQPNNAPAAVHPHDRSTLQLLLTHTTNLLNDALAERDTALAQLEEQSHEINDLENELELQELETTKLDNIRDDLTRQLMQNMHPDIQDMENELSQQGIEIIMLRKELFLARTKNSQLSDSLLRAEAQLKTNYSLLRNERRKTSRGIAANKLAHTVSFLRELEVLEAKKQSDLLEDANQQLEKNISALEATNQQDKDEISRLQDRSRGLMKKIKKLQMRCLRAPKVKSNAVAKAKEKALVFKLTHGRTYTPTARALARKLERHGCSQEFVGVVIEDVCNAAGVRVNKRMSRRTVGRSIGEGAVAAKIQIVDEMAHASSVFHWE</sequence>
<dbReference type="EMBL" id="JARKIE010000248">
    <property type="protein sequence ID" value="KAJ7661704.1"/>
    <property type="molecule type" value="Genomic_DNA"/>
</dbReference>